<reference evidence="1" key="2">
    <citation type="journal article" date="2022" name="Microbiol. Resour. Announc.">
        <title>Metagenome Sequencing to Explore Phylogenomics of Terrestrial Cyanobacteria.</title>
        <authorList>
            <person name="Ward R.D."/>
            <person name="Stajich J.E."/>
            <person name="Johansen J.R."/>
            <person name="Huntemann M."/>
            <person name="Clum A."/>
            <person name="Foster B."/>
            <person name="Foster B."/>
            <person name="Roux S."/>
            <person name="Palaniappan K."/>
            <person name="Varghese N."/>
            <person name="Mukherjee S."/>
            <person name="Reddy T.B.K."/>
            <person name="Daum C."/>
            <person name="Copeland A."/>
            <person name="Chen I.A."/>
            <person name="Ivanova N.N."/>
            <person name="Kyrpides N.C."/>
            <person name="Shapiro N."/>
            <person name="Eloe-Fadrosh E.A."/>
            <person name="Pietrasiak N."/>
        </authorList>
    </citation>
    <scope>NUCLEOTIDE SEQUENCE</scope>
    <source>
        <strain evidence="1">GSE-TBD4-15B</strain>
    </source>
</reference>
<reference evidence="1" key="1">
    <citation type="submission" date="2021-05" db="EMBL/GenBank/DDBJ databases">
        <authorList>
            <person name="Pietrasiak N."/>
            <person name="Ward R."/>
            <person name="Stajich J.E."/>
            <person name="Kurbessoian T."/>
        </authorList>
    </citation>
    <scope>NUCLEOTIDE SEQUENCE</scope>
    <source>
        <strain evidence="1">GSE-TBD4-15B</strain>
    </source>
</reference>
<dbReference type="Pfam" id="PF10009">
    <property type="entry name" value="DUF2252"/>
    <property type="match status" value="1"/>
</dbReference>
<evidence type="ECO:0000313" key="1">
    <source>
        <dbReference type="EMBL" id="MBW4465568.1"/>
    </source>
</evidence>
<dbReference type="EMBL" id="JAHHHV010000049">
    <property type="protein sequence ID" value="MBW4465568.1"/>
    <property type="molecule type" value="Genomic_DNA"/>
</dbReference>
<proteinExistence type="predicted"/>
<dbReference type="InterPro" id="IPR018721">
    <property type="entry name" value="DUF2252"/>
</dbReference>
<gene>
    <name evidence="1" type="ORF">KME07_09020</name>
</gene>
<dbReference type="Proteomes" id="UP000707356">
    <property type="component" value="Unassembled WGS sequence"/>
</dbReference>
<accession>A0A951U4C0</accession>
<organism evidence="1 2">
    <name type="scientific">Pegethrix bostrychoides GSE-TBD4-15B</name>
    <dbReference type="NCBI Taxonomy" id="2839662"/>
    <lineage>
        <taxon>Bacteria</taxon>
        <taxon>Bacillati</taxon>
        <taxon>Cyanobacteriota</taxon>
        <taxon>Cyanophyceae</taxon>
        <taxon>Oculatellales</taxon>
        <taxon>Oculatellaceae</taxon>
        <taxon>Pegethrix</taxon>
    </lineage>
</organism>
<dbReference type="PANTHER" id="PTHR39441">
    <property type="entry name" value="DUF2252 DOMAIN-CONTAINING PROTEIN"/>
    <property type="match status" value="1"/>
</dbReference>
<comment type="caution">
    <text evidence="1">The sequence shown here is derived from an EMBL/GenBank/DDBJ whole genome shotgun (WGS) entry which is preliminary data.</text>
</comment>
<name>A0A951U4C0_9CYAN</name>
<sequence length="473" mass="52390">MSNIVEIQSVDTPNHFQTDYLSVAERYAAGKALRQQVKRSEHGRYEPAANRPDPIAILEAQAKTRLPDLVSLRYARMSPSPFAFLRGAAAIMIQDIAPAPTTGLTVQVCGDMHLANFGLFASAERNLVFGINDFDETYPASWEWDLKRLATSAVVAGRYLGADRASCQTAVRSAVQSYRQHLHEYAELGYLDLWYANITEAEIFKKLPDELHGRAIRIAGKARQSHHLQVLDKMTDLIDDQHHIIEAPPLVVRVETTPSGQPMPQAIQQLLENYLESLGADRQFLLSRYRILDVARKVVGVGSVGTRCWVVYLEGRDTGDPLFLQVKEAQPSVIAPYADSLSGHKMPDDHQGHRVVAGQRLIQGAPDIFLGWGEQDGIHYYIRQLRDMKGGAKLEPGKFRLSGLPNYCGLCGWALALAHAKSGDAAMLAGYVGKNAALDDALVKFAEAYAEQTERDHEVLLAAARQKRIQIEA</sequence>
<evidence type="ECO:0000313" key="2">
    <source>
        <dbReference type="Proteomes" id="UP000707356"/>
    </source>
</evidence>
<protein>
    <submittedName>
        <fullName evidence="1">DUF2252 domain-containing protein</fullName>
    </submittedName>
</protein>
<dbReference type="AlphaFoldDB" id="A0A951U4C0"/>
<dbReference type="PANTHER" id="PTHR39441:SF1">
    <property type="entry name" value="DUF2252 DOMAIN-CONTAINING PROTEIN"/>
    <property type="match status" value="1"/>
</dbReference>